<organism evidence="3">
    <name type="scientific">Cronobacter turicensis</name>
    <dbReference type="NCBI Taxonomy" id="413502"/>
    <lineage>
        <taxon>Bacteria</taxon>
        <taxon>Pseudomonadati</taxon>
        <taxon>Pseudomonadota</taxon>
        <taxon>Gammaproteobacteria</taxon>
        <taxon>Enterobacterales</taxon>
        <taxon>Enterobacteriaceae</taxon>
        <taxon>Cronobacter</taxon>
    </lineage>
</organism>
<dbReference type="InterPro" id="IPR009739">
    <property type="entry name" value="LprI-like_N"/>
</dbReference>
<dbReference type="EMBL" id="MSAG01000056">
    <property type="protein sequence ID" value="PUX16121.1"/>
    <property type="molecule type" value="Genomic_DNA"/>
</dbReference>
<dbReference type="AlphaFoldDB" id="A0A2T7AVJ7"/>
<dbReference type="OrthoDB" id="6625591at2"/>
<name>A0A2T7AVJ7_9ENTR</name>
<keyword evidence="1" id="KW-0732">Signal</keyword>
<feature type="signal peptide" evidence="1">
    <location>
        <begin position="1"/>
        <end position="20"/>
    </location>
</feature>
<evidence type="ECO:0000259" key="2">
    <source>
        <dbReference type="Pfam" id="PF07007"/>
    </source>
</evidence>
<accession>A0A2T7AVJ7</accession>
<proteinExistence type="predicted"/>
<dbReference type="Gene3D" id="1.20.1270.180">
    <property type="match status" value="1"/>
</dbReference>
<protein>
    <submittedName>
        <fullName evidence="3">DUF1311 domain-containing protein</fullName>
    </submittedName>
</protein>
<evidence type="ECO:0000256" key="1">
    <source>
        <dbReference type="SAM" id="SignalP"/>
    </source>
</evidence>
<dbReference type="Pfam" id="PF07007">
    <property type="entry name" value="LprI"/>
    <property type="match status" value="1"/>
</dbReference>
<comment type="caution">
    <text evidence="3">The sequence shown here is derived from an EMBL/GenBank/DDBJ whole genome shotgun (WGS) entry which is preliminary data.</text>
</comment>
<gene>
    <name evidence="3" type="ORF">BS411_21825</name>
</gene>
<dbReference type="RefSeq" id="WP_075199732.1">
    <property type="nucleotide sequence ID" value="NZ_CP187984.1"/>
</dbReference>
<evidence type="ECO:0000313" key="3">
    <source>
        <dbReference type="EMBL" id="PUX16121.1"/>
    </source>
</evidence>
<feature type="chain" id="PRO_5015612293" evidence="1">
    <location>
        <begin position="21"/>
        <end position="153"/>
    </location>
</feature>
<feature type="domain" description="Lysozyme inhibitor LprI-like N-terminal" evidence="2">
    <location>
        <begin position="44"/>
        <end position="144"/>
    </location>
</feature>
<sequence length="153" mass="17140">MKLIKALLIAMPFIPAAAQAVSFQFGKELAPCFSLPEYAEDGKSQSECKAQAREHADLALSKAIERLYKTIDNNYDDPFKLNDFGGVTMSAVFRERFARSQALWLQSREAFCTARASLVGEWAPTQYDIGTQCVIDMNHARQHEIESLYGLTP</sequence>
<reference evidence="3" key="1">
    <citation type="submission" date="2016-12" db="EMBL/GenBank/DDBJ databases">
        <title>Analysis of the Molecular Diversity Among Cronobacter Species Isolated from Filth Flies Using a Pan Genomic DNA Microarray.</title>
        <authorList>
            <person name="Pava-Ripoll M."/>
            <person name="Tall B."/>
            <person name="Farber J."/>
            <person name="Fanning S."/>
            <person name="Lehner A."/>
            <person name="Stephan R."/>
            <person name="Pagotto F."/>
            <person name="Iverson C."/>
            <person name="Ziobro G."/>
            <person name="Miller A."/>
            <person name="Pearson R."/>
            <person name="Yan Q."/>
            <person name="Kim M."/>
            <person name="Jeong S."/>
            <person name="Park J."/>
            <person name="Jun S."/>
            <person name="Choi H."/>
            <person name="Chung T."/>
            <person name="Yoo Y."/>
            <person name="Park E."/>
            <person name="Hwang S."/>
            <person name="Lee B."/>
            <person name="Sathyamoorthy V."/>
            <person name="Carter L."/>
            <person name="Mammel M."/>
            <person name="Jackson S."/>
            <person name="Kothary M."/>
            <person name="Patel I."/>
            <person name="Grim C."/>
            <person name="Gopinath G."/>
            <person name="Gangiredla J."/>
            <person name="Chase H."/>
        </authorList>
    </citation>
    <scope>NUCLEOTIDE SEQUENCE [LARGE SCALE GENOMIC DNA]</scope>
    <source>
        <strain evidence="3">MOD1-Sh41s</strain>
    </source>
</reference>